<dbReference type="EMBL" id="LT635766">
    <property type="protein sequence ID" value="SGZ53922.1"/>
    <property type="molecule type" value="Genomic_DNA"/>
</dbReference>
<keyword evidence="1" id="KW-0547">Nucleotide-binding</keyword>
<protein>
    <submittedName>
        <fullName evidence="7">CIC11C00000000922</fullName>
    </submittedName>
</protein>
<dbReference type="GO" id="GO:0030968">
    <property type="term" value="P:endoplasmic reticulum unfolded protein response"/>
    <property type="evidence" value="ECO:0007669"/>
    <property type="project" value="TreeGrafter"/>
</dbReference>
<feature type="chain" id="PRO_5012091871" evidence="6">
    <location>
        <begin position="16"/>
        <end position="907"/>
    </location>
</feature>
<dbReference type="PRINTS" id="PR00301">
    <property type="entry name" value="HEATSHOCK70"/>
</dbReference>
<feature type="compositionally biased region" description="Low complexity" evidence="5">
    <location>
        <begin position="552"/>
        <end position="561"/>
    </location>
</feature>
<evidence type="ECO:0000256" key="4">
    <source>
        <dbReference type="SAM" id="Coils"/>
    </source>
</evidence>
<dbReference type="Gene3D" id="3.90.640.10">
    <property type="entry name" value="Actin, Chain A, domain 4"/>
    <property type="match status" value="1"/>
</dbReference>
<evidence type="ECO:0000256" key="5">
    <source>
        <dbReference type="SAM" id="MobiDB-lite"/>
    </source>
</evidence>
<dbReference type="SUPFAM" id="SSF53067">
    <property type="entry name" value="Actin-like ATPase domain"/>
    <property type="match status" value="2"/>
</dbReference>
<dbReference type="GO" id="GO:0140662">
    <property type="term" value="F:ATP-dependent protein folding chaperone"/>
    <property type="evidence" value="ECO:0007669"/>
    <property type="project" value="InterPro"/>
</dbReference>
<evidence type="ECO:0000256" key="6">
    <source>
        <dbReference type="SAM" id="SignalP"/>
    </source>
</evidence>
<keyword evidence="3" id="KW-0143">Chaperone</keyword>
<dbReference type="PANTHER" id="PTHR45639">
    <property type="entry name" value="HSC70CB, ISOFORM G-RELATED"/>
    <property type="match status" value="1"/>
</dbReference>
<feature type="region of interest" description="Disordered" evidence="5">
    <location>
        <begin position="840"/>
        <end position="907"/>
    </location>
</feature>
<dbReference type="Proteomes" id="UP000182259">
    <property type="component" value="Chromosome III"/>
</dbReference>
<dbReference type="AlphaFoldDB" id="A0A1L0BUF2"/>
<dbReference type="Gene3D" id="1.20.1270.10">
    <property type="match status" value="1"/>
</dbReference>
<dbReference type="SUPFAM" id="SSF100934">
    <property type="entry name" value="Heat shock protein 70kD (HSP70), C-terminal subdomain"/>
    <property type="match status" value="1"/>
</dbReference>
<dbReference type="Pfam" id="PF00012">
    <property type="entry name" value="HSP70"/>
    <property type="match status" value="1"/>
</dbReference>
<dbReference type="GO" id="GO:0005524">
    <property type="term" value="F:ATP binding"/>
    <property type="evidence" value="ECO:0007669"/>
    <property type="project" value="UniProtKB-KW"/>
</dbReference>
<evidence type="ECO:0000256" key="1">
    <source>
        <dbReference type="ARBA" id="ARBA00022741"/>
    </source>
</evidence>
<keyword evidence="2" id="KW-0067">ATP-binding</keyword>
<dbReference type="InterPro" id="IPR013126">
    <property type="entry name" value="Hsp_70_fam"/>
</dbReference>
<evidence type="ECO:0000313" key="7">
    <source>
        <dbReference type="EMBL" id="SGZ53922.1"/>
    </source>
</evidence>
<dbReference type="InterPro" id="IPR043129">
    <property type="entry name" value="ATPase_NBD"/>
</dbReference>
<dbReference type="Gene3D" id="3.30.30.30">
    <property type="match status" value="1"/>
</dbReference>
<name>A0A1L0BUF2_9ASCO</name>
<sequence>MRILSLLCFLAAVSAAIVGVDLGHQNTKAIMAAPGISFEIVFTDEGKRKDFSAISLKPKIKDGVLDNAERVYGSQIGSLCSRFPESCAANIKALLGKTIDDPAVRDYYASHFGVSLAGDSDRKSSIVFEFGSDSDKSSFSVEELTAMYLNHLKERVLKVLSNQRRAKVIAEDITVSIGPYASQHVRLAYLEALQLSNFSSVLGLVDEGTAVALSYLTDKKLTEEEYDGNTIYEVIYDVGAGSTTATLFSYTPQKNGRTVLDIQSVGFDEGFGGEFLTRSVYDVLYAKFAQQFGVDDEFQLPPKLATRLLATAEKAKTILSANSDYRVSLESFYNDEDFKASITREEFESYNFDVVERAIKPILDALENAHDGPKTVADIKSVILNGGATRTPFIQKQLVALLGSEEKIAKVVNTDEACALGTSFRAYQLKAINSESEVMVKDRIFSNFEVGVNDPDTPTIIFPKGSVAANETEISLGPITEDSIEIGLYENGVLFKSFPISGLTKKALSLKCAKNESELFATFSVDHSKVFHLDNLAVKCTESESSAESEESTSSASNSTAKKTKAKLPARVPIPSAKYASIRPFTSPERQTIIKKLDLLKQRDNEKVVFEEHKNQLESECYQLRSYIEDNLDTLLSELQEENVESIKELASETVEWLEYDSDASLLDEVKEKHASIKKHKKDMENVIKMLEADLSLPALEGLLDEGNEVANTIQDYLLEYGKQISLLRDKYKEDGFDFDKENEKIMKQIYGSQKSEAFKLDAHFSTFKEGLKNLSELVAIPKSKFEKIPRNDVFATSNIISTLLMEMMEDIVTLQANHEKRVNYLLDQHEKLLVRRNQREARKKMKEAEKAEKEKEKAEKDVESETPEAPVVEDIPSESSFTETVELSSTPSGESSTSEEVAHDEL</sequence>
<dbReference type="Gene3D" id="3.30.420.40">
    <property type="match status" value="2"/>
</dbReference>
<keyword evidence="4" id="KW-0175">Coiled coil</keyword>
<feature type="compositionally biased region" description="Low complexity" evidence="5">
    <location>
        <begin position="887"/>
        <end position="900"/>
    </location>
</feature>
<evidence type="ECO:0000256" key="2">
    <source>
        <dbReference type="ARBA" id="ARBA00022840"/>
    </source>
</evidence>
<feature type="region of interest" description="Disordered" evidence="5">
    <location>
        <begin position="543"/>
        <end position="568"/>
    </location>
</feature>
<dbReference type="PANTHER" id="PTHR45639:SF3">
    <property type="entry name" value="HYPOXIA UP-REGULATED PROTEIN 1"/>
    <property type="match status" value="1"/>
</dbReference>
<evidence type="ECO:0000313" key="8">
    <source>
        <dbReference type="Proteomes" id="UP000182259"/>
    </source>
</evidence>
<feature type="compositionally biased region" description="Basic and acidic residues" evidence="5">
    <location>
        <begin position="840"/>
        <end position="864"/>
    </location>
</feature>
<dbReference type="FunFam" id="3.90.640.10:FF:000029">
    <property type="entry name" value="Heat shock protein 110"/>
    <property type="match status" value="1"/>
</dbReference>
<reference evidence="7 8" key="1">
    <citation type="submission" date="2016-10" db="EMBL/GenBank/DDBJ databases">
        <authorList>
            <person name="de Groot N.N."/>
        </authorList>
    </citation>
    <scope>NUCLEOTIDE SEQUENCE [LARGE SCALE GENOMIC DNA]</scope>
    <source>
        <strain evidence="7 8">PYCC 4715</strain>
    </source>
</reference>
<dbReference type="InterPro" id="IPR029048">
    <property type="entry name" value="HSP70_C_sf"/>
</dbReference>
<accession>A0A1L0BUF2</accession>
<keyword evidence="6" id="KW-0732">Signal</keyword>
<feature type="signal peptide" evidence="6">
    <location>
        <begin position="1"/>
        <end position="15"/>
    </location>
</feature>
<feature type="coiled-coil region" evidence="4">
    <location>
        <begin position="636"/>
        <end position="687"/>
    </location>
</feature>
<proteinExistence type="predicted"/>
<evidence type="ECO:0000256" key="3">
    <source>
        <dbReference type="ARBA" id="ARBA00023186"/>
    </source>
</evidence>
<organism evidence="7 8">
    <name type="scientific">Sungouiella intermedia</name>
    <dbReference type="NCBI Taxonomy" id="45354"/>
    <lineage>
        <taxon>Eukaryota</taxon>
        <taxon>Fungi</taxon>
        <taxon>Dikarya</taxon>
        <taxon>Ascomycota</taxon>
        <taxon>Saccharomycotina</taxon>
        <taxon>Pichiomycetes</taxon>
        <taxon>Metschnikowiaceae</taxon>
        <taxon>Sungouiella</taxon>
    </lineage>
</organism>
<dbReference type="GO" id="GO:0034663">
    <property type="term" value="C:endoplasmic reticulum chaperone complex"/>
    <property type="evidence" value="ECO:0007669"/>
    <property type="project" value="TreeGrafter"/>
</dbReference>
<gene>
    <name evidence="7" type="ORF">SAMEA4029009_CIC11G00000000922</name>
</gene>